<dbReference type="AlphaFoldDB" id="A0A087TZQ2"/>
<name>A0A087TZQ2_STEMI</name>
<organism evidence="1 2">
    <name type="scientific">Stegodyphus mimosarum</name>
    <name type="common">African social velvet spider</name>
    <dbReference type="NCBI Taxonomy" id="407821"/>
    <lineage>
        <taxon>Eukaryota</taxon>
        <taxon>Metazoa</taxon>
        <taxon>Ecdysozoa</taxon>
        <taxon>Arthropoda</taxon>
        <taxon>Chelicerata</taxon>
        <taxon>Arachnida</taxon>
        <taxon>Araneae</taxon>
        <taxon>Araneomorphae</taxon>
        <taxon>Entelegynae</taxon>
        <taxon>Eresoidea</taxon>
        <taxon>Eresidae</taxon>
        <taxon>Stegodyphus</taxon>
    </lineage>
</organism>
<gene>
    <name evidence="1" type="ORF">X975_21760</name>
</gene>
<reference evidence="1 2" key="1">
    <citation type="submission" date="2013-11" db="EMBL/GenBank/DDBJ databases">
        <title>Genome sequencing of Stegodyphus mimosarum.</title>
        <authorList>
            <person name="Bechsgaard J."/>
        </authorList>
    </citation>
    <scope>NUCLEOTIDE SEQUENCE [LARGE SCALE GENOMIC DNA]</scope>
</reference>
<accession>A0A087TZQ2</accession>
<dbReference type="Proteomes" id="UP000054359">
    <property type="component" value="Unassembled WGS sequence"/>
</dbReference>
<keyword evidence="2" id="KW-1185">Reference proteome</keyword>
<dbReference type="EMBL" id="KK117483">
    <property type="protein sequence ID" value="KFM70591.1"/>
    <property type="molecule type" value="Genomic_DNA"/>
</dbReference>
<evidence type="ECO:0000313" key="2">
    <source>
        <dbReference type="Proteomes" id="UP000054359"/>
    </source>
</evidence>
<evidence type="ECO:0000313" key="1">
    <source>
        <dbReference type="EMBL" id="KFM70591.1"/>
    </source>
</evidence>
<feature type="non-terminal residue" evidence="1">
    <location>
        <position position="103"/>
    </location>
</feature>
<proteinExistence type="predicted"/>
<protein>
    <submittedName>
        <fullName evidence="1">Uncharacterized protein</fullName>
    </submittedName>
</protein>
<sequence length="103" mass="11414">MIETIKLTGTPFASKEGMKFPGTSCTKSCEDIQEENLSSVARIQSVSKENLKFPDSSHIKNFIQEGDPSNVTSLQSISNKIIEYPDTTSNIQTKNSEVIQEEN</sequence>